<dbReference type="PROSITE" id="PS51257">
    <property type="entry name" value="PROKAR_LIPOPROTEIN"/>
    <property type="match status" value="1"/>
</dbReference>
<dbReference type="OrthoDB" id="9835170at2"/>
<feature type="compositionally biased region" description="Low complexity" evidence="1">
    <location>
        <begin position="62"/>
        <end position="81"/>
    </location>
</feature>
<organism evidence="2 3">
    <name type="scientific">Lujinxingia vulgaris</name>
    <dbReference type="NCBI Taxonomy" id="2600176"/>
    <lineage>
        <taxon>Bacteria</taxon>
        <taxon>Deltaproteobacteria</taxon>
        <taxon>Bradymonadales</taxon>
        <taxon>Lujinxingiaceae</taxon>
        <taxon>Lujinxingia</taxon>
    </lineage>
</organism>
<dbReference type="EMBL" id="VOSM01000012">
    <property type="protein sequence ID" value="TXD34720.1"/>
    <property type="molecule type" value="Genomic_DNA"/>
</dbReference>
<evidence type="ECO:0000313" key="3">
    <source>
        <dbReference type="Proteomes" id="UP000321412"/>
    </source>
</evidence>
<dbReference type="AlphaFoldDB" id="A0A5C6X377"/>
<proteinExistence type="predicted"/>
<dbReference type="Proteomes" id="UP000321412">
    <property type="component" value="Unassembled WGS sequence"/>
</dbReference>
<feature type="region of interest" description="Disordered" evidence="1">
    <location>
        <begin position="96"/>
        <end position="115"/>
    </location>
</feature>
<evidence type="ECO:0000256" key="1">
    <source>
        <dbReference type="SAM" id="MobiDB-lite"/>
    </source>
</evidence>
<protein>
    <submittedName>
        <fullName evidence="2">Uncharacterized protein</fullName>
    </submittedName>
</protein>
<feature type="region of interest" description="Disordered" evidence="1">
    <location>
        <begin position="34"/>
        <end position="86"/>
    </location>
</feature>
<keyword evidence="3" id="KW-1185">Reference proteome</keyword>
<accession>A0A5C6X377</accession>
<sequence length="392" mass="42582">MTVARWTARRAAASGFLTLIVWLSGGCAVHHHHHYPPESQAPSEVPGAQVERSGTETAEPRAASSSAGESAETAEASSGAADPGDQDVVPELQAEAQPVATPTSSDDPAGRFEPFEDCAVDDDVTGWVVVDCPDQNYLVQTGPTMRGSFDRRFAYAGQLATKRHPKEVAYWGKVSDVRLNQTRYRAMQFELRESRDQGFGLSAPDEEGEVVAEGMYAAADSALGAIGMLCVEDGQLDRAECLRVFEALSSAEELPFGKAFSTKIEVLGWTLESEGDCYFSHPGRIDCMTGHLSWTPGDREDLDNKLNETIAVWTDDGGIPGFHNPHTTGPCELAGQATTCHRVEYKGVRDEPGEILHLAIVQEAEEEVLVRCSYSTRYPVPEPCRQAFSDAR</sequence>
<name>A0A5C6X377_9DELT</name>
<dbReference type="RefSeq" id="WP_146982811.1">
    <property type="nucleotide sequence ID" value="NZ_VOSM01000012.1"/>
</dbReference>
<reference evidence="2 3" key="1">
    <citation type="submission" date="2019-08" db="EMBL/GenBank/DDBJ databases">
        <title>Bradymonadales sp. TMQ4.</title>
        <authorList>
            <person name="Liang Q."/>
        </authorList>
    </citation>
    <scope>NUCLEOTIDE SEQUENCE [LARGE SCALE GENOMIC DNA]</scope>
    <source>
        <strain evidence="2 3">TMQ4</strain>
    </source>
</reference>
<gene>
    <name evidence="2" type="ORF">FRC98_17970</name>
</gene>
<evidence type="ECO:0000313" key="2">
    <source>
        <dbReference type="EMBL" id="TXD34720.1"/>
    </source>
</evidence>
<comment type="caution">
    <text evidence="2">The sequence shown here is derived from an EMBL/GenBank/DDBJ whole genome shotgun (WGS) entry which is preliminary data.</text>
</comment>